<organism evidence="2 3">
    <name type="scientific">Phototrophicus methaneseepsis</name>
    <dbReference type="NCBI Taxonomy" id="2710758"/>
    <lineage>
        <taxon>Bacteria</taxon>
        <taxon>Bacillati</taxon>
        <taxon>Chloroflexota</taxon>
        <taxon>Candidatus Thermofontia</taxon>
        <taxon>Phototrophicales</taxon>
        <taxon>Phototrophicaceae</taxon>
        <taxon>Phototrophicus</taxon>
    </lineage>
</organism>
<sequence>MSREVLDLLQAELGDLVGDYWAERTEQYGERVALYRDYMDGQHRANMTNEMKKMLRITSRADGRDEGFNANYCELVVESMTDRLKVTGVEAIAPDAQTELVAGEDAEAPDSNQTDPGKPLQDWADERLDHNRFDALQADVHDAVIRDGDSFVMISFNNETQRSEWSYEPAYDGDYGMLVVYDRMGRKVEAAIKIWWERGKQYINIYYPDRVKKLEAVRRDIEEDTAGSFEPVQTLMLEPRDVSNTMVGVRVTEGGDLLWTDPSSSDGLGVPVVPFHNKRIGRATHGKSEMEGAISLNDALNRNLASMVMTAELTAFSILLEKGLEIPAGLTPGMTVGITFQSLLEAGVAGEDLAGILGAIDVKRIQPGDIVPFIDQAKYLIEQIGTVSRTPLPGFMGGDNASGESLKQREAGLIGKIKKSHVRLGNSWEDVLTMAHKIESAFATQSPPDVLRFSCQWADAEVRNDSQFIKDVKEVADIVGQKETLMQLGTVFGWDEAKVTQIMDEKAAEKARVAGAVDRTVPDYSGLSIPVRQPDALAIGAAV</sequence>
<gene>
    <name evidence="2" type="ORF">G4Y79_15200</name>
</gene>
<dbReference type="Proteomes" id="UP000594468">
    <property type="component" value="Chromosome"/>
</dbReference>
<dbReference type="Pfam" id="PF05133">
    <property type="entry name" value="SPP1_portal"/>
    <property type="match status" value="1"/>
</dbReference>
<feature type="region of interest" description="Disordered" evidence="1">
    <location>
        <begin position="97"/>
        <end position="121"/>
    </location>
</feature>
<keyword evidence="3" id="KW-1185">Reference proteome</keyword>
<proteinExistence type="predicted"/>
<dbReference type="AlphaFoldDB" id="A0A7S8E698"/>
<name>A0A7S8E698_9CHLR</name>
<dbReference type="RefSeq" id="WP_195169122.1">
    <property type="nucleotide sequence ID" value="NZ_CP062983.1"/>
</dbReference>
<dbReference type="KEGG" id="pmet:G4Y79_15200"/>
<accession>A0A7S8E698</accession>
<reference evidence="2 3" key="1">
    <citation type="submission" date="2020-02" db="EMBL/GenBank/DDBJ databases">
        <authorList>
            <person name="Zheng R.K."/>
            <person name="Sun C.M."/>
        </authorList>
    </citation>
    <scope>NUCLEOTIDE SEQUENCE [LARGE SCALE GENOMIC DNA]</scope>
    <source>
        <strain evidence="3">rifampicinis</strain>
    </source>
</reference>
<dbReference type="EMBL" id="CP062983">
    <property type="protein sequence ID" value="QPC81049.1"/>
    <property type="molecule type" value="Genomic_DNA"/>
</dbReference>
<evidence type="ECO:0000256" key="1">
    <source>
        <dbReference type="SAM" id="MobiDB-lite"/>
    </source>
</evidence>
<protein>
    <submittedName>
        <fullName evidence="2">Phage portal protein</fullName>
    </submittedName>
</protein>
<evidence type="ECO:0000313" key="3">
    <source>
        <dbReference type="Proteomes" id="UP000594468"/>
    </source>
</evidence>
<evidence type="ECO:0000313" key="2">
    <source>
        <dbReference type="EMBL" id="QPC81049.1"/>
    </source>
</evidence>
<dbReference type="InterPro" id="IPR021145">
    <property type="entry name" value="Portal_protein_SPP1_Gp6-like"/>
</dbReference>